<evidence type="ECO:0000256" key="1">
    <source>
        <dbReference type="SAM" id="MobiDB-lite"/>
    </source>
</evidence>
<feature type="region of interest" description="Disordered" evidence="1">
    <location>
        <begin position="1"/>
        <end position="159"/>
    </location>
</feature>
<comment type="caution">
    <text evidence="2">The sequence shown here is derived from an EMBL/GenBank/DDBJ whole genome shotgun (WGS) entry which is preliminary data.</text>
</comment>
<gene>
    <name evidence="2" type="ORF">DFJ43DRAFT_376335</name>
</gene>
<keyword evidence="3" id="KW-1185">Reference proteome</keyword>
<evidence type="ECO:0000313" key="3">
    <source>
        <dbReference type="Proteomes" id="UP001176059"/>
    </source>
</evidence>
<dbReference type="Proteomes" id="UP001176059">
    <property type="component" value="Unassembled WGS sequence"/>
</dbReference>
<reference evidence="2" key="2">
    <citation type="journal article" date="2023" name="Proc. Natl. Acad. Sci. U.S.A.">
        <title>A global phylogenomic analysis of the shiitake genus Lentinula.</title>
        <authorList>
            <person name="Sierra-Patev S."/>
            <person name="Min B."/>
            <person name="Naranjo-Ortiz M."/>
            <person name="Looney B."/>
            <person name="Konkel Z."/>
            <person name="Slot J.C."/>
            <person name="Sakamoto Y."/>
            <person name="Steenwyk J.L."/>
            <person name="Rokas A."/>
            <person name="Carro J."/>
            <person name="Camarero S."/>
            <person name="Ferreira P."/>
            <person name="Molpeceres G."/>
            <person name="Ruiz-Duenas F.J."/>
            <person name="Serrano A."/>
            <person name="Henrissat B."/>
            <person name="Drula E."/>
            <person name="Hughes K.W."/>
            <person name="Mata J.L."/>
            <person name="Ishikawa N.K."/>
            <person name="Vargas-Isla R."/>
            <person name="Ushijima S."/>
            <person name="Smith C.A."/>
            <person name="Donoghue J."/>
            <person name="Ahrendt S."/>
            <person name="Andreopoulos W."/>
            <person name="He G."/>
            <person name="LaButti K."/>
            <person name="Lipzen A."/>
            <person name="Ng V."/>
            <person name="Riley R."/>
            <person name="Sandor L."/>
            <person name="Barry K."/>
            <person name="Martinez A.T."/>
            <person name="Xiao Y."/>
            <person name="Gibbons J.G."/>
            <person name="Terashima K."/>
            <person name="Grigoriev I.V."/>
            <person name="Hibbett D."/>
        </authorList>
    </citation>
    <scope>NUCLEOTIDE SEQUENCE</scope>
    <source>
        <strain evidence="2">ET3784</strain>
    </source>
</reference>
<evidence type="ECO:0000313" key="2">
    <source>
        <dbReference type="EMBL" id="KAJ3731654.1"/>
    </source>
</evidence>
<feature type="compositionally biased region" description="Polar residues" evidence="1">
    <location>
        <begin position="118"/>
        <end position="154"/>
    </location>
</feature>
<dbReference type="EMBL" id="JANVFO010000029">
    <property type="protein sequence ID" value="KAJ3731654.1"/>
    <property type="molecule type" value="Genomic_DNA"/>
</dbReference>
<accession>A0AA38MTF4</accession>
<proteinExistence type="predicted"/>
<reference evidence="2" key="1">
    <citation type="submission" date="2022-08" db="EMBL/GenBank/DDBJ databases">
        <authorList>
            <consortium name="DOE Joint Genome Institute"/>
            <person name="Min B."/>
            <person name="Sierra-Patev S."/>
            <person name="Naranjo-Ortiz M."/>
            <person name="Looney B."/>
            <person name="Konkel Z."/>
            <person name="Slot J.C."/>
            <person name="Sakamoto Y."/>
            <person name="Steenwyk J.L."/>
            <person name="Rokas A."/>
            <person name="Carro J."/>
            <person name="Camarero S."/>
            <person name="Ferreira P."/>
            <person name="Molpeceres G."/>
            <person name="Ruiz-duenas F.J."/>
            <person name="Serrano A."/>
            <person name="Henrissat B."/>
            <person name="Drula E."/>
            <person name="Hughes K.W."/>
            <person name="Mata J.L."/>
            <person name="Ishikawa N.K."/>
            <person name="Vargas-Isla R."/>
            <person name="Ushijima S."/>
            <person name="Smith C.A."/>
            <person name="Ahrendt S."/>
            <person name="Andreopoulos W."/>
            <person name="He G."/>
            <person name="LaButti K."/>
            <person name="Lipzen A."/>
            <person name="Ng V."/>
            <person name="Riley R."/>
            <person name="Sandor L."/>
            <person name="Barry K."/>
            <person name="Martinez A.T."/>
            <person name="Xiao Y."/>
            <person name="Gibbons J.G."/>
            <person name="Terashima K."/>
            <person name="Hibbett D.S."/>
            <person name="Grigoriev I.V."/>
        </authorList>
    </citation>
    <scope>NUCLEOTIDE SEQUENCE</scope>
    <source>
        <strain evidence="2">ET3784</strain>
    </source>
</reference>
<feature type="compositionally biased region" description="Low complexity" evidence="1">
    <location>
        <begin position="1"/>
        <end position="20"/>
    </location>
</feature>
<protein>
    <submittedName>
        <fullName evidence="2">Uncharacterized protein</fullName>
    </submittedName>
</protein>
<dbReference type="AlphaFoldDB" id="A0AA38MTF4"/>
<organism evidence="2 3">
    <name type="scientific">Lentinula guzmanii</name>
    <dbReference type="NCBI Taxonomy" id="2804957"/>
    <lineage>
        <taxon>Eukaryota</taxon>
        <taxon>Fungi</taxon>
        <taxon>Dikarya</taxon>
        <taxon>Basidiomycota</taxon>
        <taxon>Agaricomycotina</taxon>
        <taxon>Agaricomycetes</taxon>
        <taxon>Agaricomycetidae</taxon>
        <taxon>Agaricales</taxon>
        <taxon>Marasmiineae</taxon>
        <taxon>Omphalotaceae</taxon>
        <taxon>Lentinula</taxon>
    </lineage>
</organism>
<name>A0AA38MTF4_9AGAR</name>
<sequence>MSSFDSDPNNFNNSTYNSQNRRGGFDDQPASDMRPGDMGAGGYDQQALGRGRFDNDNSFGGGNDYSQQAPGRTNQFSASGYNDDSFGPTSEAQRGYGADNQRSYGDTTGTQGYGTGNDFENNRSSGTGSAYGTGNNFSSGQNDDSYGSGNTTKPSFGDKMKGTAEVAAGKMTKNPEMVERGQERKVCCILSFYLVAGSLIVNLGRRQQLLKVIINNNQCMNVCILMHSKTVSCR</sequence>
<feature type="compositionally biased region" description="Polar residues" evidence="1">
    <location>
        <begin position="64"/>
        <end position="92"/>
    </location>
</feature>